<dbReference type="SMART" id="SM00891">
    <property type="entry name" value="ERCC4"/>
    <property type="match status" value="1"/>
</dbReference>
<dbReference type="WBParaSite" id="HPBE_0002217801-mRNA-1">
    <property type="protein sequence ID" value="HPBE_0002217801-mRNA-1"/>
    <property type="gene ID" value="HPBE_0002217801"/>
</dbReference>
<keyword evidence="3" id="KW-0540">Nuclease</keyword>
<dbReference type="CDD" id="cd20078">
    <property type="entry name" value="XPF_nuclease_XPF_euk"/>
    <property type="match status" value="1"/>
</dbReference>
<evidence type="ECO:0000256" key="1">
    <source>
        <dbReference type="ARBA" id="ARBA00004123"/>
    </source>
</evidence>
<evidence type="ECO:0000256" key="10">
    <source>
        <dbReference type="ARBA" id="ARBA00072370"/>
    </source>
</evidence>
<dbReference type="GO" id="GO:0000724">
    <property type="term" value="P:double-strand break repair via homologous recombination"/>
    <property type="evidence" value="ECO:0007669"/>
    <property type="project" value="TreeGrafter"/>
</dbReference>
<keyword evidence="8" id="KW-0234">DNA repair</keyword>
<feature type="region of interest" description="Disordered" evidence="11">
    <location>
        <begin position="261"/>
        <end position="292"/>
    </location>
</feature>
<dbReference type="InterPro" id="IPR047520">
    <property type="entry name" value="XPF_nuclease"/>
</dbReference>
<name>A0A3P8GJB4_HELPZ</name>
<dbReference type="Gene3D" id="3.40.50.10130">
    <property type="match status" value="1"/>
</dbReference>
<comment type="subcellular location">
    <subcellularLocation>
        <location evidence="1">Nucleus</location>
    </subcellularLocation>
</comment>
<dbReference type="GO" id="GO:0000014">
    <property type="term" value="F:single-stranded DNA endodeoxyribonuclease activity"/>
    <property type="evidence" value="ECO:0007669"/>
    <property type="project" value="TreeGrafter"/>
</dbReference>
<dbReference type="InterPro" id="IPR006166">
    <property type="entry name" value="ERCC4_domain"/>
</dbReference>
<evidence type="ECO:0000256" key="4">
    <source>
        <dbReference type="ARBA" id="ARBA00022759"/>
    </source>
</evidence>
<dbReference type="EMBL" id="UZAH01033725">
    <property type="protein sequence ID" value="VDP30906.1"/>
    <property type="molecule type" value="Genomic_DNA"/>
</dbReference>
<organism evidence="13">
    <name type="scientific">Heligmosomoides polygyrus</name>
    <name type="common">Parasitic roundworm</name>
    <dbReference type="NCBI Taxonomy" id="6339"/>
    <lineage>
        <taxon>Eukaryota</taxon>
        <taxon>Metazoa</taxon>
        <taxon>Ecdysozoa</taxon>
        <taxon>Nematoda</taxon>
        <taxon>Chromadorea</taxon>
        <taxon>Rhabditida</taxon>
        <taxon>Rhabditina</taxon>
        <taxon>Rhabditomorpha</taxon>
        <taxon>Strongyloidea</taxon>
        <taxon>Heligmosomidae</taxon>
        <taxon>Heligmosomoides</taxon>
    </lineage>
</organism>
<comment type="similarity">
    <text evidence="2">Belongs to the XPF family.</text>
</comment>
<dbReference type="GO" id="GO:0003697">
    <property type="term" value="F:single-stranded DNA binding"/>
    <property type="evidence" value="ECO:0007669"/>
    <property type="project" value="TreeGrafter"/>
</dbReference>
<evidence type="ECO:0000313" key="15">
    <source>
        <dbReference type="WBParaSite" id="HPBE_0002217801-mRNA-1"/>
    </source>
</evidence>
<keyword evidence="9" id="KW-0539">Nucleus</keyword>
<evidence type="ECO:0000256" key="7">
    <source>
        <dbReference type="ARBA" id="ARBA00023125"/>
    </source>
</evidence>
<proteinExistence type="inferred from homology"/>
<evidence type="ECO:0000256" key="6">
    <source>
        <dbReference type="ARBA" id="ARBA00022801"/>
    </source>
</evidence>
<dbReference type="FunFam" id="3.40.50.10130:FF:000002">
    <property type="entry name" value="DNA repair endonuclease XPF"/>
    <property type="match status" value="1"/>
</dbReference>
<evidence type="ECO:0000313" key="14">
    <source>
        <dbReference type="Proteomes" id="UP000050761"/>
    </source>
</evidence>
<evidence type="ECO:0000259" key="12">
    <source>
        <dbReference type="SMART" id="SM00891"/>
    </source>
</evidence>
<dbReference type="SUPFAM" id="SSF52980">
    <property type="entry name" value="Restriction endonuclease-like"/>
    <property type="match status" value="1"/>
</dbReference>
<dbReference type="InterPro" id="IPR011335">
    <property type="entry name" value="Restrct_endonuc-II-like"/>
</dbReference>
<dbReference type="OrthoDB" id="361020at2759"/>
<evidence type="ECO:0000256" key="3">
    <source>
        <dbReference type="ARBA" id="ARBA00022722"/>
    </source>
</evidence>
<reference evidence="15" key="2">
    <citation type="submission" date="2019-09" db="UniProtKB">
        <authorList>
            <consortium name="WormBaseParasite"/>
        </authorList>
    </citation>
    <scope>IDENTIFICATION</scope>
</reference>
<gene>
    <name evidence="13" type="ORF">HPBE_LOCUS22177</name>
</gene>
<keyword evidence="7" id="KW-0238">DNA-binding</keyword>
<evidence type="ECO:0000313" key="13">
    <source>
        <dbReference type="EMBL" id="VDP30906.1"/>
    </source>
</evidence>
<dbReference type="GO" id="GO:0000712">
    <property type="term" value="P:resolution of meiotic recombination intermediates"/>
    <property type="evidence" value="ECO:0007669"/>
    <property type="project" value="TreeGrafter"/>
</dbReference>
<dbReference type="Proteomes" id="UP000050761">
    <property type="component" value="Unassembled WGS sequence"/>
</dbReference>
<protein>
    <recommendedName>
        <fullName evidence="10">DNA repair endonuclease XPF</fullName>
    </recommendedName>
</protein>
<accession>A0A3P8GJB4</accession>
<reference evidence="13 14" key="1">
    <citation type="submission" date="2018-11" db="EMBL/GenBank/DDBJ databases">
        <authorList>
            <consortium name="Pathogen Informatics"/>
        </authorList>
    </citation>
    <scope>NUCLEOTIDE SEQUENCE [LARGE SCALE GENOMIC DNA]</scope>
</reference>
<evidence type="ECO:0000256" key="11">
    <source>
        <dbReference type="SAM" id="MobiDB-lite"/>
    </source>
</evidence>
<evidence type="ECO:0000256" key="9">
    <source>
        <dbReference type="ARBA" id="ARBA00023242"/>
    </source>
</evidence>
<keyword evidence="5" id="KW-0227">DNA damage</keyword>
<keyword evidence="4" id="KW-0255">Endonuclease</keyword>
<evidence type="ECO:0000256" key="5">
    <source>
        <dbReference type="ARBA" id="ARBA00022763"/>
    </source>
</evidence>
<keyword evidence="6" id="KW-0378">Hydrolase</keyword>
<dbReference type="Pfam" id="PF02732">
    <property type="entry name" value="ERCC4"/>
    <property type="match status" value="1"/>
</dbReference>
<dbReference type="GO" id="GO:0000110">
    <property type="term" value="C:nucleotide-excision repair factor 1 complex"/>
    <property type="evidence" value="ECO:0007669"/>
    <property type="project" value="TreeGrafter"/>
</dbReference>
<dbReference type="GO" id="GO:0003684">
    <property type="term" value="F:damaged DNA binding"/>
    <property type="evidence" value="ECO:0007669"/>
    <property type="project" value="TreeGrafter"/>
</dbReference>
<dbReference type="PANTHER" id="PTHR10150">
    <property type="entry name" value="DNA REPAIR ENDONUCLEASE XPF"/>
    <property type="match status" value="1"/>
</dbReference>
<dbReference type="AlphaFoldDB" id="A0A3P8GJB4"/>
<feature type="compositionally biased region" description="Basic and acidic residues" evidence="11">
    <location>
        <begin position="261"/>
        <end position="278"/>
    </location>
</feature>
<feature type="domain" description="ERCC4" evidence="12">
    <location>
        <begin position="118"/>
        <end position="198"/>
    </location>
</feature>
<evidence type="ECO:0000256" key="2">
    <source>
        <dbReference type="ARBA" id="ARBA00010015"/>
    </source>
</evidence>
<sequence>MPYGERYSILRQLEQMKPTVIVLYNTDIVTLRLIEIYKACHSERFLQIFSLMYRESTEESRYLTALKNETDAFESLFREKETLMIPRRYETEREEVPRLQLSTRDGGGQVPDPDERPKVIVDMREFNSELPTVLYKKGYDVVAVTLEVGDYVLSPAIAVERKALDDLTQSLQSGRVFKQSEQMLRHYANSVLLIESNTKFESKIVNGGPFQGELTRHCREVRSLLCSLLRTTPSLKLIWSLSPANSAEYFAELKLNRPEPDAEKAMSLKGDEVAKPADAEQGGSPEKRRRPNATLLRHMAQHLPGMARGDVQSMMLAQKVKSLHDLFTLSIEQLHLAVGSQSDKLHVLANFDFRASD</sequence>
<evidence type="ECO:0000256" key="8">
    <source>
        <dbReference type="ARBA" id="ARBA00023204"/>
    </source>
</evidence>
<keyword evidence="14" id="KW-1185">Reference proteome</keyword>
<dbReference type="GO" id="GO:1901255">
    <property type="term" value="P:nucleotide-excision repair involved in interstrand cross-link repair"/>
    <property type="evidence" value="ECO:0007669"/>
    <property type="project" value="TreeGrafter"/>
</dbReference>
<dbReference type="PANTHER" id="PTHR10150:SF0">
    <property type="entry name" value="DNA REPAIR ENDONUCLEASE XPF"/>
    <property type="match status" value="1"/>
</dbReference>